<organism evidence="3 4">
    <name type="scientific">Planococcus wigleyi</name>
    <dbReference type="NCBI Taxonomy" id="2762216"/>
    <lineage>
        <taxon>Bacteria</taxon>
        <taxon>Bacillati</taxon>
        <taxon>Bacillota</taxon>
        <taxon>Bacilli</taxon>
        <taxon>Bacillales</taxon>
        <taxon>Caryophanaceae</taxon>
        <taxon>Planococcus</taxon>
    </lineage>
</organism>
<proteinExistence type="inferred from homology"/>
<dbReference type="Pfam" id="PF13561">
    <property type="entry name" value="adh_short_C2"/>
    <property type="match status" value="1"/>
</dbReference>
<dbReference type="RefSeq" id="WP_191714784.1">
    <property type="nucleotide sequence ID" value="NZ_JACSPU010000002.1"/>
</dbReference>
<dbReference type="Proteomes" id="UP000658980">
    <property type="component" value="Unassembled WGS sequence"/>
</dbReference>
<dbReference type="Gene3D" id="3.40.50.720">
    <property type="entry name" value="NAD(P)-binding Rossmann-like Domain"/>
    <property type="match status" value="1"/>
</dbReference>
<dbReference type="PRINTS" id="PR00081">
    <property type="entry name" value="GDHRDH"/>
</dbReference>
<evidence type="ECO:0000313" key="3">
    <source>
        <dbReference type="EMBL" id="MBD8014563.1"/>
    </source>
</evidence>
<gene>
    <name evidence="3" type="ORF">H9630_06990</name>
</gene>
<dbReference type="PANTHER" id="PTHR24321:SF8">
    <property type="entry name" value="ESTRADIOL 17-BETA-DEHYDROGENASE 8-RELATED"/>
    <property type="match status" value="1"/>
</dbReference>
<keyword evidence="4" id="KW-1185">Reference proteome</keyword>
<reference evidence="3 4" key="1">
    <citation type="submission" date="2020-08" db="EMBL/GenBank/DDBJ databases">
        <title>A Genomic Blueprint of the Chicken Gut Microbiome.</title>
        <authorList>
            <person name="Gilroy R."/>
            <person name="Ravi A."/>
            <person name="Getino M."/>
            <person name="Pursley I."/>
            <person name="Horton D.L."/>
            <person name="Alikhan N.-F."/>
            <person name="Baker D."/>
            <person name="Gharbi K."/>
            <person name="Hall N."/>
            <person name="Watson M."/>
            <person name="Adriaenssens E.M."/>
            <person name="Foster-Nyarko E."/>
            <person name="Jarju S."/>
            <person name="Secka A."/>
            <person name="Antonio M."/>
            <person name="Oren A."/>
            <person name="Chaudhuri R."/>
            <person name="La Ragione R.M."/>
            <person name="Hildebrand F."/>
            <person name="Pallen M.J."/>
        </authorList>
    </citation>
    <scope>NUCLEOTIDE SEQUENCE [LARGE SCALE GENOMIC DNA]</scope>
    <source>
        <strain evidence="3 4">Sa1BUA13</strain>
    </source>
</reference>
<dbReference type="PANTHER" id="PTHR24321">
    <property type="entry name" value="DEHYDROGENASES, SHORT CHAIN"/>
    <property type="match status" value="1"/>
</dbReference>
<sequence>MARLAEKVAIITGAAQGMGASHAKKFIDEGAKVILTDLNEEKGQALASELGEHAAFVKHNVTSAEDWANVVARAEEKFGPVNVLVNNAGITMAKSILQTTEEEYRRIVDINQVSVFLGMKAIIPSMQKAGGGSIVNISSMNGLVAGAIGYTDTKFAVRGMTKAAAMECANYGIRVNSVHPGVIATPMVVQEDTKAAVEEFSKHIPMKRVAQSEEVSNMVLFLASDEASYSTGSEFVVDGGLTAQ</sequence>
<comment type="similarity">
    <text evidence="1">Belongs to the short-chain dehydrogenases/reductases (SDR) family.</text>
</comment>
<comment type="caution">
    <text evidence="3">The sequence shown here is derived from an EMBL/GenBank/DDBJ whole genome shotgun (WGS) entry which is preliminary data.</text>
</comment>
<name>A0ABR8WCB3_9BACL</name>
<evidence type="ECO:0000256" key="1">
    <source>
        <dbReference type="ARBA" id="ARBA00006484"/>
    </source>
</evidence>
<dbReference type="NCBIfam" id="NF005559">
    <property type="entry name" value="PRK07231.1"/>
    <property type="match status" value="1"/>
</dbReference>
<dbReference type="SUPFAM" id="SSF51735">
    <property type="entry name" value="NAD(P)-binding Rossmann-fold domains"/>
    <property type="match status" value="1"/>
</dbReference>
<dbReference type="EC" id="1.1.1.47" evidence="3"/>
<evidence type="ECO:0000313" key="4">
    <source>
        <dbReference type="Proteomes" id="UP000658980"/>
    </source>
</evidence>
<keyword evidence="2 3" id="KW-0560">Oxidoreductase</keyword>
<dbReference type="InterPro" id="IPR002347">
    <property type="entry name" value="SDR_fam"/>
</dbReference>
<dbReference type="EMBL" id="JACSPU010000002">
    <property type="protein sequence ID" value="MBD8014563.1"/>
    <property type="molecule type" value="Genomic_DNA"/>
</dbReference>
<dbReference type="PRINTS" id="PR00080">
    <property type="entry name" value="SDRFAMILY"/>
</dbReference>
<protein>
    <submittedName>
        <fullName evidence="3">Glucose 1-dehydrogenase</fullName>
        <ecNumber evidence="3">1.1.1.47</ecNumber>
    </submittedName>
</protein>
<evidence type="ECO:0000256" key="2">
    <source>
        <dbReference type="ARBA" id="ARBA00023002"/>
    </source>
</evidence>
<dbReference type="GO" id="GO:0047936">
    <property type="term" value="F:glucose 1-dehydrogenase [NAD(P)+] activity"/>
    <property type="evidence" value="ECO:0007669"/>
    <property type="project" value="UniProtKB-EC"/>
</dbReference>
<dbReference type="InterPro" id="IPR036291">
    <property type="entry name" value="NAD(P)-bd_dom_sf"/>
</dbReference>
<accession>A0ABR8WCB3</accession>